<keyword evidence="2 5" id="KW-0597">Phosphoprotein</keyword>
<sequence>MGVKKGEVLVVDDQLGVRALLSMALKDRGFSVETATNGQEGVDKIKEINSDLVIMDVKMPVKDGVEALYEMKNLYPNTHIIMMTAYSEGYTVEAIKKGGADKFIIKPFDIEYLMNYVDNVFAQKG</sequence>
<dbReference type="GO" id="GO:0000160">
    <property type="term" value="P:phosphorelay signal transduction system"/>
    <property type="evidence" value="ECO:0007669"/>
    <property type="project" value="UniProtKB-KW"/>
</dbReference>
<evidence type="ECO:0000256" key="1">
    <source>
        <dbReference type="ARBA" id="ARBA00018672"/>
    </source>
</evidence>
<dbReference type="Proteomes" id="UP000192731">
    <property type="component" value="Unassembled WGS sequence"/>
</dbReference>
<accession>A0A1W1V9N2</accession>
<dbReference type="STRING" id="656914.SAMN00017405_0644"/>
<dbReference type="EMBL" id="FWWT01000016">
    <property type="protein sequence ID" value="SMB89714.1"/>
    <property type="molecule type" value="Genomic_DNA"/>
</dbReference>
<dbReference type="InterPro" id="IPR011006">
    <property type="entry name" value="CheY-like_superfamily"/>
</dbReference>
<keyword evidence="3" id="KW-0902">Two-component regulatory system</keyword>
<dbReference type="RefSeq" id="WP_084053022.1">
    <property type="nucleotide sequence ID" value="NZ_FWWT01000016.1"/>
</dbReference>
<dbReference type="InterPro" id="IPR050595">
    <property type="entry name" value="Bact_response_regulator"/>
</dbReference>
<feature type="domain" description="Response regulatory" evidence="6">
    <location>
        <begin position="7"/>
        <end position="121"/>
    </location>
</feature>
<dbReference type="OrthoDB" id="9808843at2"/>
<dbReference type="Pfam" id="PF00072">
    <property type="entry name" value="Response_reg"/>
    <property type="match status" value="1"/>
</dbReference>
<evidence type="ECO:0000259" key="6">
    <source>
        <dbReference type="PROSITE" id="PS50110"/>
    </source>
</evidence>
<evidence type="ECO:0000256" key="3">
    <source>
        <dbReference type="ARBA" id="ARBA00023012"/>
    </source>
</evidence>
<organism evidence="7 8">
    <name type="scientific">Desulfonispora thiosulfatigenes DSM 11270</name>
    <dbReference type="NCBI Taxonomy" id="656914"/>
    <lineage>
        <taxon>Bacteria</taxon>
        <taxon>Bacillati</taxon>
        <taxon>Bacillota</taxon>
        <taxon>Clostridia</taxon>
        <taxon>Eubacteriales</taxon>
        <taxon>Peptococcaceae</taxon>
        <taxon>Desulfonispora</taxon>
    </lineage>
</organism>
<dbReference type="AlphaFoldDB" id="A0A1W1V9N2"/>
<evidence type="ECO:0000256" key="4">
    <source>
        <dbReference type="ARBA" id="ARBA00024867"/>
    </source>
</evidence>
<dbReference type="Gene3D" id="3.40.50.2300">
    <property type="match status" value="1"/>
</dbReference>
<reference evidence="7 8" key="1">
    <citation type="submission" date="2017-04" db="EMBL/GenBank/DDBJ databases">
        <authorList>
            <person name="Afonso C.L."/>
            <person name="Miller P.J."/>
            <person name="Scott M.A."/>
            <person name="Spackman E."/>
            <person name="Goraichik I."/>
            <person name="Dimitrov K.M."/>
            <person name="Suarez D.L."/>
            <person name="Swayne D.E."/>
        </authorList>
    </citation>
    <scope>NUCLEOTIDE SEQUENCE [LARGE SCALE GENOMIC DNA]</scope>
    <source>
        <strain evidence="7 8">DSM 11270</strain>
    </source>
</reference>
<dbReference type="PANTHER" id="PTHR44591">
    <property type="entry name" value="STRESS RESPONSE REGULATOR PROTEIN 1"/>
    <property type="match status" value="1"/>
</dbReference>
<dbReference type="CDD" id="cd00156">
    <property type="entry name" value="REC"/>
    <property type="match status" value="1"/>
</dbReference>
<protein>
    <recommendedName>
        <fullName evidence="1">Stage 0 sporulation protein A homolog</fullName>
    </recommendedName>
</protein>
<dbReference type="PANTHER" id="PTHR44591:SF14">
    <property type="entry name" value="PROTEIN PILG"/>
    <property type="match status" value="1"/>
</dbReference>
<dbReference type="SUPFAM" id="SSF52172">
    <property type="entry name" value="CheY-like"/>
    <property type="match status" value="1"/>
</dbReference>
<evidence type="ECO:0000256" key="5">
    <source>
        <dbReference type="PROSITE-ProRule" id="PRU00169"/>
    </source>
</evidence>
<dbReference type="InterPro" id="IPR001789">
    <property type="entry name" value="Sig_transdc_resp-reg_receiver"/>
</dbReference>
<keyword evidence="8" id="KW-1185">Reference proteome</keyword>
<dbReference type="SMART" id="SM00448">
    <property type="entry name" value="REC"/>
    <property type="match status" value="1"/>
</dbReference>
<feature type="modified residue" description="4-aspartylphosphate" evidence="5">
    <location>
        <position position="56"/>
    </location>
</feature>
<evidence type="ECO:0000313" key="8">
    <source>
        <dbReference type="Proteomes" id="UP000192731"/>
    </source>
</evidence>
<evidence type="ECO:0000256" key="2">
    <source>
        <dbReference type="ARBA" id="ARBA00022553"/>
    </source>
</evidence>
<comment type="function">
    <text evidence="4">May play the central regulatory role in sporulation. It may be an element of the effector pathway responsible for the activation of sporulation genes in response to nutritional stress. Spo0A may act in concert with spo0H (a sigma factor) to control the expression of some genes that are critical to the sporulation process.</text>
</comment>
<evidence type="ECO:0000313" key="7">
    <source>
        <dbReference type="EMBL" id="SMB89714.1"/>
    </source>
</evidence>
<dbReference type="PROSITE" id="PS50110">
    <property type="entry name" value="RESPONSE_REGULATORY"/>
    <property type="match status" value="1"/>
</dbReference>
<name>A0A1W1V9N2_DESTI</name>
<proteinExistence type="predicted"/>
<gene>
    <name evidence="7" type="ORF">SAMN00017405_0644</name>
</gene>